<name>A0AAV9W4T0_9PEZI</name>
<keyword evidence="2" id="KW-1185">Reference proteome</keyword>
<evidence type="ECO:0000313" key="2">
    <source>
        <dbReference type="Proteomes" id="UP001370758"/>
    </source>
</evidence>
<evidence type="ECO:0000313" key="1">
    <source>
        <dbReference type="EMBL" id="KAK6499029.1"/>
    </source>
</evidence>
<sequence length="86" mass="9456">MTPTKDPHAARSYAAPFQSASLKASVRIFTSASPLFDTYISRNIDISALHNLESQYLSRSGRFGWDSGGCPIIDITTITQIPRKPL</sequence>
<accession>A0AAV9W4T0</accession>
<proteinExistence type="predicted"/>
<gene>
    <name evidence="1" type="ORF">TWF481_011598</name>
</gene>
<dbReference type="AlphaFoldDB" id="A0AAV9W4T0"/>
<dbReference type="Proteomes" id="UP001370758">
    <property type="component" value="Unassembled WGS sequence"/>
</dbReference>
<organism evidence="1 2">
    <name type="scientific">Arthrobotrys musiformis</name>
    <dbReference type="NCBI Taxonomy" id="47236"/>
    <lineage>
        <taxon>Eukaryota</taxon>
        <taxon>Fungi</taxon>
        <taxon>Dikarya</taxon>
        <taxon>Ascomycota</taxon>
        <taxon>Pezizomycotina</taxon>
        <taxon>Orbiliomycetes</taxon>
        <taxon>Orbiliales</taxon>
        <taxon>Orbiliaceae</taxon>
        <taxon>Arthrobotrys</taxon>
    </lineage>
</organism>
<reference evidence="1 2" key="1">
    <citation type="submission" date="2023-08" db="EMBL/GenBank/DDBJ databases">
        <authorList>
            <person name="Palmer J.M."/>
        </authorList>
    </citation>
    <scope>NUCLEOTIDE SEQUENCE [LARGE SCALE GENOMIC DNA]</scope>
    <source>
        <strain evidence="1 2">TWF481</strain>
    </source>
</reference>
<protein>
    <submittedName>
        <fullName evidence="1">Uncharacterized protein</fullName>
    </submittedName>
</protein>
<dbReference type="EMBL" id="JAVHJL010000008">
    <property type="protein sequence ID" value="KAK6499029.1"/>
    <property type="molecule type" value="Genomic_DNA"/>
</dbReference>
<comment type="caution">
    <text evidence="1">The sequence shown here is derived from an EMBL/GenBank/DDBJ whole genome shotgun (WGS) entry which is preliminary data.</text>
</comment>